<accession>A0A6N9NNL2</accession>
<proteinExistence type="predicted"/>
<protein>
    <submittedName>
        <fullName evidence="2">Energy transducer TonB</fullName>
    </submittedName>
</protein>
<reference evidence="2 3" key="1">
    <citation type="submission" date="2019-12" db="EMBL/GenBank/DDBJ databases">
        <authorList>
            <person name="Zhao J."/>
        </authorList>
    </citation>
    <scope>NUCLEOTIDE SEQUENCE [LARGE SCALE GENOMIC DNA]</scope>
    <source>
        <strain evidence="2 3">S-15</strain>
    </source>
</reference>
<evidence type="ECO:0000313" key="2">
    <source>
        <dbReference type="EMBL" id="NBG66095.1"/>
    </source>
</evidence>
<dbReference type="Proteomes" id="UP000470771">
    <property type="component" value="Unassembled WGS sequence"/>
</dbReference>
<feature type="region of interest" description="Disordered" evidence="1">
    <location>
        <begin position="40"/>
        <end position="166"/>
    </location>
</feature>
<comment type="caution">
    <text evidence="2">The sequence shown here is derived from an EMBL/GenBank/DDBJ whole genome shotgun (WGS) entry which is preliminary data.</text>
</comment>
<evidence type="ECO:0000313" key="3">
    <source>
        <dbReference type="Proteomes" id="UP000470771"/>
    </source>
</evidence>
<feature type="compositionally biased region" description="Polar residues" evidence="1">
    <location>
        <begin position="116"/>
        <end position="131"/>
    </location>
</feature>
<keyword evidence="3" id="KW-1185">Reference proteome</keyword>
<name>A0A6N9NNL2_9FLAO</name>
<gene>
    <name evidence="2" type="ORF">GQN54_08180</name>
</gene>
<dbReference type="AlphaFoldDB" id="A0A6N9NNL2"/>
<organism evidence="2 3">
    <name type="scientific">Acidiluteibacter ferrifornacis</name>
    <dbReference type="NCBI Taxonomy" id="2692424"/>
    <lineage>
        <taxon>Bacteria</taxon>
        <taxon>Pseudomonadati</taxon>
        <taxon>Bacteroidota</taxon>
        <taxon>Flavobacteriia</taxon>
        <taxon>Flavobacteriales</taxon>
        <taxon>Cryomorphaceae</taxon>
        <taxon>Acidiluteibacter</taxon>
    </lineage>
</organism>
<feature type="compositionally biased region" description="Basic and acidic residues" evidence="1">
    <location>
        <begin position="89"/>
        <end position="114"/>
    </location>
</feature>
<dbReference type="RefSeq" id="WP_207554859.1">
    <property type="nucleotide sequence ID" value="NZ_WWNE01000006.1"/>
</dbReference>
<feature type="compositionally biased region" description="Acidic residues" evidence="1">
    <location>
        <begin position="59"/>
        <end position="69"/>
    </location>
</feature>
<sequence length="249" mass="26705">MAATVILHVVMLILFIFFGMTHMIPPPEEEGITINFGTSDVGMGDEQPVEETSTSTPEEMIDNTPEEVPNEVIADQEILTTTDDAPAVDTKKKKEEPKEVKEPVKEEPKPDKNLTDALSNWKNNKNTNSGEGDTDQKGDQGANDGDPNSGNRVGGGQGNGISFNLSGRSMLGAPRISDNSQEEGKVVVDIIVDNTGKVVRATPGARGSTTTSSILYEKAQKAALATKFNANPNAAQEQKGQMTFIFILN</sequence>
<evidence type="ECO:0000256" key="1">
    <source>
        <dbReference type="SAM" id="MobiDB-lite"/>
    </source>
</evidence>
<dbReference type="EMBL" id="WWNE01000006">
    <property type="protein sequence ID" value="NBG66095.1"/>
    <property type="molecule type" value="Genomic_DNA"/>
</dbReference>